<dbReference type="Proteomes" id="UP000663872">
    <property type="component" value="Unassembled WGS sequence"/>
</dbReference>
<keyword evidence="1" id="KW-1133">Transmembrane helix</keyword>
<organism evidence="2 3">
    <name type="scientific">Rotaria socialis</name>
    <dbReference type="NCBI Taxonomy" id="392032"/>
    <lineage>
        <taxon>Eukaryota</taxon>
        <taxon>Metazoa</taxon>
        <taxon>Spiralia</taxon>
        <taxon>Gnathifera</taxon>
        <taxon>Rotifera</taxon>
        <taxon>Eurotatoria</taxon>
        <taxon>Bdelloidea</taxon>
        <taxon>Philodinida</taxon>
        <taxon>Philodinidae</taxon>
        <taxon>Rotaria</taxon>
    </lineage>
</organism>
<reference evidence="2" key="1">
    <citation type="submission" date="2021-02" db="EMBL/GenBank/DDBJ databases">
        <authorList>
            <person name="Nowell W R."/>
        </authorList>
    </citation>
    <scope>NUCLEOTIDE SEQUENCE</scope>
</reference>
<protein>
    <submittedName>
        <fullName evidence="2">Uncharacterized protein</fullName>
    </submittedName>
</protein>
<keyword evidence="1" id="KW-0812">Transmembrane</keyword>
<evidence type="ECO:0000256" key="1">
    <source>
        <dbReference type="SAM" id="Phobius"/>
    </source>
</evidence>
<feature type="transmembrane region" description="Helical" evidence="1">
    <location>
        <begin position="46"/>
        <end position="69"/>
    </location>
</feature>
<dbReference type="EMBL" id="CAJNYT010005525">
    <property type="protein sequence ID" value="CAF3753153.1"/>
    <property type="molecule type" value="Genomic_DNA"/>
</dbReference>
<accession>A0A818YG65</accession>
<dbReference type="AlphaFoldDB" id="A0A818YG65"/>
<sequence length="164" mass="19152">MMETSEIGYSPNEDQGVQAFIRTLNSLRNDFLQKIKQYTECLREKIFLISISSISLLIVLFFYTFAIYLQPIIFVDFNKHVMSKTMLKPSIVSSIQEPYIYSKNQYFNRTRKPSENVIAFLVASFAGDIRRAYNPYPKLGEKLFQLDERLGLALVAEKEQRKLE</sequence>
<keyword evidence="1" id="KW-0472">Membrane</keyword>
<comment type="caution">
    <text evidence="2">The sequence shown here is derived from an EMBL/GenBank/DDBJ whole genome shotgun (WGS) entry which is preliminary data.</text>
</comment>
<name>A0A818YG65_9BILA</name>
<evidence type="ECO:0000313" key="3">
    <source>
        <dbReference type="Proteomes" id="UP000663872"/>
    </source>
</evidence>
<proteinExistence type="predicted"/>
<evidence type="ECO:0000313" key="2">
    <source>
        <dbReference type="EMBL" id="CAF3753153.1"/>
    </source>
</evidence>
<gene>
    <name evidence="2" type="ORF">GRG538_LOCUS31507</name>
</gene>